<keyword evidence="5 7" id="KW-0472">Membrane</keyword>
<dbReference type="Proteomes" id="UP000054693">
    <property type="component" value="Unassembled WGS sequence"/>
</dbReference>
<accession>A0A0W0ZT76</accession>
<dbReference type="InterPro" id="IPR050445">
    <property type="entry name" value="Bact_polysacc_biosynth/exp"/>
</dbReference>
<reference evidence="9 10" key="1">
    <citation type="submission" date="2015-11" db="EMBL/GenBank/DDBJ databases">
        <title>Genomic analysis of 38 Legionella species identifies large and diverse effector repertoires.</title>
        <authorList>
            <person name="Burstein D."/>
            <person name="Amaro F."/>
            <person name="Zusman T."/>
            <person name="Lifshitz Z."/>
            <person name="Cohen O."/>
            <person name="Gilbert J.A."/>
            <person name="Pupko T."/>
            <person name="Shuman H.A."/>
            <person name="Segal G."/>
        </authorList>
    </citation>
    <scope>NUCLEOTIDE SEQUENCE [LARGE SCALE GENOMIC DNA]</scope>
    <source>
        <strain evidence="9 10">ATCC 49180</strain>
    </source>
</reference>
<protein>
    <submittedName>
        <fullName evidence="9">LPS O-antigen length regulator</fullName>
    </submittedName>
</protein>
<evidence type="ECO:0000259" key="8">
    <source>
        <dbReference type="Pfam" id="PF02706"/>
    </source>
</evidence>
<evidence type="ECO:0000256" key="2">
    <source>
        <dbReference type="ARBA" id="ARBA00022475"/>
    </source>
</evidence>
<evidence type="ECO:0000256" key="4">
    <source>
        <dbReference type="ARBA" id="ARBA00022989"/>
    </source>
</evidence>
<feature type="coiled-coil region" evidence="6">
    <location>
        <begin position="182"/>
        <end position="209"/>
    </location>
</feature>
<dbReference type="PANTHER" id="PTHR32309">
    <property type="entry name" value="TYROSINE-PROTEIN KINASE"/>
    <property type="match status" value="1"/>
</dbReference>
<dbReference type="OrthoDB" id="8113255at2"/>
<name>A0A0W0ZT76_9GAMM</name>
<evidence type="ECO:0000313" key="10">
    <source>
        <dbReference type="Proteomes" id="UP000054693"/>
    </source>
</evidence>
<gene>
    <name evidence="9" type="ORF">Ltuc_0105</name>
</gene>
<dbReference type="STRING" id="40335.Ltuc_0105"/>
<evidence type="ECO:0000256" key="1">
    <source>
        <dbReference type="ARBA" id="ARBA00004651"/>
    </source>
</evidence>
<comment type="caution">
    <text evidence="9">The sequence shown here is derived from an EMBL/GenBank/DDBJ whole genome shotgun (WGS) entry which is preliminary data.</text>
</comment>
<evidence type="ECO:0000256" key="6">
    <source>
        <dbReference type="SAM" id="Coils"/>
    </source>
</evidence>
<evidence type="ECO:0000256" key="5">
    <source>
        <dbReference type="ARBA" id="ARBA00023136"/>
    </source>
</evidence>
<keyword evidence="10" id="KW-1185">Reference proteome</keyword>
<feature type="domain" description="Polysaccharide chain length determinant N-terminal" evidence="8">
    <location>
        <begin position="11"/>
        <end position="94"/>
    </location>
</feature>
<feature type="transmembrane region" description="Helical" evidence="7">
    <location>
        <begin position="317"/>
        <end position="336"/>
    </location>
</feature>
<dbReference type="AlphaFoldDB" id="A0A0W0ZT76"/>
<organism evidence="9 10">
    <name type="scientific">Legionella tucsonensis</name>
    <dbReference type="NCBI Taxonomy" id="40335"/>
    <lineage>
        <taxon>Bacteria</taxon>
        <taxon>Pseudomonadati</taxon>
        <taxon>Pseudomonadota</taxon>
        <taxon>Gammaproteobacteria</taxon>
        <taxon>Legionellales</taxon>
        <taxon>Legionellaceae</taxon>
        <taxon>Legionella</taxon>
    </lineage>
</organism>
<proteinExistence type="predicted"/>
<dbReference type="InterPro" id="IPR003856">
    <property type="entry name" value="LPS_length_determ_N"/>
</dbReference>
<feature type="transmembrane region" description="Helical" evidence="7">
    <location>
        <begin position="26"/>
        <end position="45"/>
    </location>
</feature>
<evidence type="ECO:0000256" key="3">
    <source>
        <dbReference type="ARBA" id="ARBA00022692"/>
    </source>
</evidence>
<keyword evidence="3 7" id="KW-0812">Transmembrane</keyword>
<sequence>MQQQIEPMNHEIDLLTLARSLWKQKWLILFVTLISFLAGVTYLYFAKPVYEVNARISAPYTMDIEALNYGASFPEQLIKPFEVITVYNIFSSALLAESTHYKFFNKIYLPSLSVSPKDKVQEGVLYDQFKRTITIKEVPKSDPKQYIIKARGHEASKLSGWLSQYINMAKSDAKKGIINMISHRQQNILKELQQRIDSARETARERTSDRLVRVKEALKIAQAAGLSSHLPILVGNVTDDMEKPDLMYGRGSKALLAEIDNLNNRESETAFFPELRKAITYYDMYKNIKINPKDFRMFRLDAHLEEPTSAVSPRKDLILGFSIIIGLMGGIFIGMIRELFLRIR</sequence>
<dbReference type="Gene3D" id="3.30.1890.10">
    <property type="entry name" value="FepE-like"/>
    <property type="match status" value="1"/>
</dbReference>
<dbReference type="Pfam" id="PF02706">
    <property type="entry name" value="Wzz"/>
    <property type="match status" value="1"/>
</dbReference>
<evidence type="ECO:0000313" key="9">
    <source>
        <dbReference type="EMBL" id="KTD72258.1"/>
    </source>
</evidence>
<dbReference type="EMBL" id="LNZA01000001">
    <property type="protein sequence ID" value="KTD72258.1"/>
    <property type="molecule type" value="Genomic_DNA"/>
</dbReference>
<dbReference type="SUPFAM" id="SSF160355">
    <property type="entry name" value="Bacterial polysaccharide co-polymerase-like"/>
    <property type="match status" value="1"/>
</dbReference>
<keyword evidence="6" id="KW-0175">Coiled coil</keyword>
<dbReference type="GO" id="GO:0005886">
    <property type="term" value="C:plasma membrane"/>
    <property type="evidence" value="ECO:0007669"/>
    <property type="project" value="UniProtKB-SubCell"/>
</dbReference>
<dbReference type="PANTHER" id="PTHR32309:SF13">
    <property type="entry name" value="FERRIC ENTEROBACTIN TRANSPORT PROTEIN FEPE"/>
    <property type="match status" value="1"/>
</dbReference>
<dbReference type="PATRIC" id="fig|40335.7.peg.109"/>
<comment type="subcellular location">
    <subcellularLocation>
        <location evidence="1">Cell membrane</location>
        <topology evidence="1">Multi-pass membrane protein</topology>
    </subcellularLocation>
</comment>
<dbReference type="GO" id="GO:0004713">
    <property type="term" value="F:protein tyrosine kinase activity"/>
    <property type="evidence" value="ECO:0007669"/>
    <property type="project" value="TreeGrafter"/>
</dbReference>
<keyword evidence="4 7" id="KW-1133">Transmembrane helix</keyword>
<keyword evidence="2" id="KW-1003">Cell membrane</keyword>
<evidence type="ECO:0000256" key="7">
    <source>
        <dbReference type="SAM" id="Phobius"/>
    </source>
</evidence>